<organism evidence="2 3">
    <name type="scientific">Paramecium octaurelia</name>
    <dbReference type="NCBI Taxonomy" id="43137"/>
    <lineage>
        <taxon>Eukaryota</taxon>
        <taxon>Sar</taxon>
        <taxon>Alveolata</taxon>
        <taxon>Ciliophora</taxon>
        <taxon>Intramacronucleata</taxon>
        <taxon>Oligohymenophorea</taxon>
        <taxon>Peniculida</taxon>
        <taxon>Parameciidae</taxon>
        <taxon>Paramecium</taxon>
    </lineage>
</organism>
<evidence type="ECO:0000313" key="3">
    <source>
        <dbReference type="Proteomes" id="UP000683925"/>
    </source>
</evidence>
<feature type="transmembrane region" description="Helical" evidence="1">
    <location>
        <begin position="47"/>
        <end position="69"/>
    </location>
</feature>
<dbReference type="AlphaFoldDB" id="A0A8S1WDL8"/>
<protein>
    <recommendedName>
        <fullName evidence="4">Transmembrane protein</fullName>
    </recommendedName>
</protein>
<keyword evidence="1" id="KW-0472">Membrane</keyword>
<name>A0A8S1WDL8_PAROT</name>
<keyword evidence="3" id="KW-1185">Reference proteome</keyword>
<evidence type="ECO:0000256" key="1">
    <source>
        <dbReference type="SAM" id="Phobius"/>
    </source>
</evidence>
<keyword evidence="1" id="KW-0812">Transmembrane</keyword>
<sequence length="254" mass="30068">MYTQLNTITEVIAYLLDYQMKFTRKLVQFVSQSDIILTNLYLLNITFFLFDISIHCFFYCNMIWLWVLLKQKLFEIIANRSTFKLNLISTQTLILLQRLMTQLAYKNCISKAVFELKFSIEILIEVQNLMKIIHQIITVALQPSEISFKEQIESSANYELLKKNMPLLINNSLGRFYFKVFITVVKGRNLSMNKDKVNSRIHILSLHLQFDLLIIGLFLDRLQHENFILQQIDQVQVDIVYMLSFDLLLLCFKI</sequence>
<reference evidence="2" key="1">
    <citation type="submission" date="2021-01" db="EMBL/GenBank/DDBJ databases">
        <authorList>
            <consortium name="Genoscope - CEA"/>
            <person name="William W."/>
        </authorList>
    </citation>
    <scope>NUCLEOTIDE SEQUENCE</scope>
</reference>
<evidence type="ECO:0008006" key="4">
    <source>
        <dbReference type="Google" id="ProtNLM"/>
    </source>
</evidence>
<evidence type="ECO:0000313" key="2">
    <source>
        <dbReference type="EMBL" id="CAD8187213.1"/>
    </source>
</evidence>
<keyword evidence="1" id="KW-1133">Transmembrane helix</keyword>
<gene>
    <name evidence="2" type="ORF">POCTA_138.1.T0890167</name>
</gene>
<accession>A0A8S1WDL8</accession>
<comment type="caution">
    <text evidence="2">The sequence shown here is derived from an EMBL/GenBank/DDBJ whole genome shotgun (WGS) entry which is preliminary data.</text>
</comment>
<dbReference type="EMBL" id="CAJJDP010000088">
    <property type="protein sequence ID" value="CAD8187213.1"/>
    <property type="molecule type" value="Genomic_DNA"/>
</dbReference>
<dbReference type="Proteomes" id="UP000683925">
    <property type="component" value="Unassembled WGS sequence"/>
</dbReference>
<proteinExistence type="predicted"/>